<keyword evidence="2" id="KW-1185">Reference proteome</keyword>
<dbReference type="EMBL" id="QSLN01000030">
    <property type="protein sequence ID" value="RDV80737.1"/>
    <property type="molecule type" value="Genomic_DNA"/>
</dbReference>
<dbReference type="Pfam" id="PF03683">
    <property type="entry name" value="UPF0175"/>
    <property type="match status" value="1"/>
</dbReference>
<name>A0A3D8P2T2_9THEO</name>
<dbReference type="InterPro" id="IPR005368">
    <property type="entry name" value="UPF0175"/>
</dbReference>
<dbReference type="Proteomes" id="UP000256329">
    <property type="component" value="Unassembled WGS sequence"/>
</dbReference>
<evidence type="ECO:0000313" key="2">
    <source>
        <dbReference type="Proteomes" id="UP000256329"/>
    </source>
</evidence>
<comment type="caution">
    <text evidence="1">The sequence shown here is derived from an EMBL/GenBank/DDBJ whole genome shotgun (WGS) entry which is preliminary data.</text>
</comment>
<dbReference type="OrthoDB" id="9904869at2"/>
<dbReference type="AlphaFoldDB" id="A0A3D8P2T2"/>
<proteinExistence type="predicted"/>
<gene>
    <name evidence="1" type="ORF">DXX99_10415</name>
</gene>
<evidence type="ECO:0000313" key="1">
    <source>
        <dbReference type="EMBL" id="RDV80737.1"/>
    </source>
</evidence>
<reference evidence="1 2" key="1">
    <citation type="submission" date="2018-08" db="EMBL/GenBank/DDBJ databases">
        <title>Form III RuBisCO-mediated autotrophy in Thermodesulfobium bacteria.</title>
        <authorList>
            <person name="Toshchakov S.V."/>
            <person name="Kublanov I.V."/>
            <person name="Frolov E."/>
            <person name="Bonch-Osmolovskaya E.A."/>
            <person name="Tourova T.P."/>
            <person name="Chernych N.A."/>
            <person name="Lebedinsky A.V."/>
        </authorList>
    </citation>
    <scope>NUCLEOTIDE SEQUENCE [LARGE SCALE GENOMIC DNA]</scope>
    <source>
        <strain evidence="1 2">SR</strain>
    </source>
</reference>
<sequence length="94" mass="10261">MVGVVRISVELPDEVLQLVGNEAGLRQRLAVALYAEGSLSMAEAAELAGMDYMDFWERVTSLGLGPRYTLEHYEEDVRTMEELGLLSSGGGDKP</sequence>
<organism evidence="1 2">
    <name type="scientific">Ammonifex thiophilus</name>
    <dbReference type="NCBI Taxonomy" id="444093"/>
    <lineage>
        <taxon>Bacteria</taxon>
        <taxon>Bacillati</taxon>
        <taxon>Bacillota</taxon>
        <taxon>Clostridia</taxon>
        <taxon>Thermoanaerobacterales</taxon>
        <taxon>Thermoanaerobacteraceae</taxon>
        <taxon>Ammonifex</taxon>
    </lineage>
</organism>
<accession>A0A3D8P2T2</accession>
<protein>
    <submittedName>
        <fullName evidence="1">UPF0175 family protein</fullName>
    </submittedName>
</protein>